<feature type="domain" description="MDMPI C-terminal" evidence="1">
    <location>
        <begin position="135"/>
        <end position="219"/>
    </location>
</feature>
<accession>A0ABR6BZ18</accession>
<dbReference type="InterPro" id="IPR010872">
    <property type="entry name" value="MDMPI_C-term_domain"/>
</dbReference>
<sequence>MRVFTEQSRMFRQAVGTAELTAPVPACPGWTFTHLVLHVGRFLQSATAYLTSGSTVPLRPLEVPSTTDPLAYLDAQLDNAARVLPAVPGNRPVWTFSPAAPDLAWVWLRRIAHEVTLRRWDAQAALVALVPTDRDQAADGVDEVLGTILAARTTGDVPSRTSGTALVACTDGPETWLVRFTPGEVPTVTRDPAPADARLTGSASSLFYQLWGRLELTGEGEGTVLAALTAA</sequence>
<dbReference type="PANTHER" id="PTHR40758">
    <property type="entry name" value="CONSERVED PROTEIN"/>
    <property type="match status" value="1"/>
</dbReference>
<keyword evidence="4" id="KW-1185">Reference proteome</keyword>
<dbReference type="Proteomes" id="UP000517916">
    <property type="component" value="Unassembled WGS sequence"/>
</dbReference>
<reference evidence="3 4" key="1">
    <citation type="submission" date="2020-08" db="EMBL/GenBank/DDBJ databases">
        <title>Genomic Encyclopedia of Archaeal and Bacterial Type Strains, Phase II (KMG-II): from individual species to whole genera.</title>
        <authorList>
            <person name="Goeker M."/>
        </authorList>
    </citation>
    <scope>NUCLEOTIDE SEQUENCE [LARGE SCALE GENOMIC DNA]</scope>
    <source>
        <strain evidence="3 4">DSM 43850</strain>
    </source>
</reference>
<gene>
    <name evidence="3" type="ORF">BC739_009096</name>
</gene>
<dbReference type="Pfam" id="PF11716">
    <property type="entry name" value="MDMPI_N"/>
    <property type="match status" value="1"/>
</dbReference>
<evidence type="ECO:0000259" key="1">
    <source>
        <dbReference type="Pfam" id="PF07398"/>
    </source>
</evidence>
<evidence type="ECO:0000313" key="3">
    <source>
        <dbReference type="EMBL" id="MBA8931837.1"/>
    </source>
</evidence>
<protein>
    <submittedName>
        <fullName evidence="3">Uncharacterized protein (TIGR03083 family)</fullName>
    </submittedName>
</protein>
<name>A0ABR6BZ18_9PSEU</name>
<dbReference type="PANTHER" id="PTHR40758:SF1">
    <property type="entry name" value="CONSERVED PROTEIN"/>
    <property type="match status" value="1"/>
</dbReference>
<comment type="caution">
    <text evidence="3">The sequence shown here is derived from an EMBL/GenBank/DDBJ whole genome shotgun (WGS) entry which is preliminary data.</text>
</comment>
<dbReference type="InterPro" id="IPR024344">
    <property type="entry name" value="MDMPI_metal-binding"/>
</dbReference>
<evidence type="ECO:0000259" key="2">
    <source>
        <dbReference type="Pfam" id="PF11716"/>
    </source>
</evidence>
<organism evidence="3 4">
    <name type="scientific">Kutzneria viridogrisea</name>
    <dbReference type="NCBI Taxonomy" id="47990"/>
    <lineage>
        <taxon>Bacteria</taxon>
        <taxon>Bacillati</taxon>
        <taxon>Actinomycetota</taxon>
        <taxon>Actinomycetes</taxon>
        <taxon>Pseudonocardiales</taxon>
        <taxon>Pseudonocardiaceae</taxon>
        <taxon>Kutzneria</taxon>
    </lineage>
</organism>
<feature type="domain" description="Mycothiol-dependent maleylpyruvate isomerase metal-binding" evidence="2">
    <location>
        <begin position="5"/>
        <end position="123"/>
    </location>
</feature>
<proteinExistence type="predicted"/>
<dbReference type="Pfam" id="PF07398">
    <property type="entry name" value="MDMPI_C"/>
    <property type="match status" value="1"/>
</dbReference>
<dbReference type="RefSeq" id="WP_318296977.1">
    <property type="nucleotide sequence ID" value="NZ_BAAABQ010000058.1"/>
</dbReference>
<dbReference type="EMBL" id="JACJID010000010">
    <property type="protein sequence ID" value="MBA8931837.1"/>
    <property type="molecule type" value="Genomic_DNA"/>
</dbReference>
<evidence type="ECO:0000313" key="4">
    <source>
        <dbReference type="Proteomes" id="UP000517916"/>
    </source>
</evidence>